<keyword evidence="7" id="KW-0969">Cilium</keyword>
<dbReference type="GO" id="GO:0006352">
    <property type="term" value="P:DNA-templated transcription initiation"/>
    <property type="evidence" value="ECO:0007669"/>
    <property type="project" value="InterPro"/>
</dbReference>
<dbReference type="Pfam" id="PF04542">
    <property type="entry name" value="Sigma70_r2"/>
    <property type="match status" value="1"/>
</dbReference>
<evidence type="ECO:0000256" key="3">
    <source>
        <dbReference type="ARBA" id="ARBA00023082"/>
    </source>
</evidence>
<dbReference type="SUPFAM" id="SSF88659">
    <property type="entry name" value="Sigma3 and sigma4 domains of RNA polymerase sigma factors"/>
    <property type="match status" value="1"/>
</dbReference>
<dbReference type="GO" id="GO:0003677">
    <property type="term" value="F:DNA binding"/>
    <property type="evidence" value="ECO:0007669"/>
    <property type="project" value="UniProtKB-KW"/>
</dbReference>
<dbReference type="Proteomes" id="UP000027665">
    <property type="component" value="Unassembled WGS sequence"/>
</dbReference>
<sequence length="200" mass="22939">MRNETEKVTERRDESQLWKDCAAGSEEAREKLILANRPMVYWLAKKLKVPYDTYQDLIQEGMLALISAVDSFDPERSVRFSTFAYYKIRGRMINFLQRVEAKAPTPVDDSELADGSYENSMLYGEASRSEWSIDLENALSQLSERETEIINALIMEGRIAREVADEKNIDISHVYRIRRKALAKLKSWLGIYSGGATDEA</sequence>
<evidence type="ECO:0000259" key="6">
    <source>
        <dbReference type="Pfam" id="PF04542"/>
    </source>
</evidence>
<dbReference type="GeneID" id="90984094"/>
<keyword evidence="7" id="KW-0966">Cell projection</keyword>
<evidence type="ECO:0000313" key="8">
    <source>
        <dbReference type="Proteomes" id="UP000027665"/>
    </source>
</evidence>
<evidence type="ECO:0000313" key="7">
    <source>
        <dbReference type="EMBL" id="KEJ91817.1"/>
    </source>
</evidence>
<dbReference type="Gene3D" id="1.20.120.1810">
    <property type="match status" value="1"/>
</dbReference>
<keyword evidence="4" id="KW-0238">DNA-binding</keyword>
<dbReference type="PRINTS" id="PR00046">
    <property type="entry name" value="SIGMA70FCT"/>
</dbReference>
<dbReference type="GO" id="GO:0016987">
    <property type="term" value="F:sigma factor activity"/>
    <property type="evidence" value="ECO:0007669"/>
    <property type="project" value="UniProtKB-KW"/>
</dbReference>
<keyword evidence="3" id="KW-0731">Sigma factor</keyword>
<evidence type="ECO:0000256" key="5">
    <source>
        <dbReference type="ARBA" id="ARBA00023163"/>
    </source>
</evidence>
<proteinExistence type="inferred from homology"/>
<dbReference type="NCBIfam" id="TIGR02937">
    <property type="entry name" value="sigma70-ECF"/>
    <property type="match status" value="1"/>
</dbReference>
<dbReference type="PANTHER" id="PTHR30376">
    <property type="entry name" value="SIGMA FACTOR RPOH HEAT SHOCK RELATED"/>
    <property type="match status" value="1"/>
</dbReference>
<dbReference type="PANTHER" id="PTHR30376:SF3">
    <property type="entry name" value="RNA POLYMERASE SIGMA FACTOR RPOH"/>
    <property type="match status" value="1"/>
</dbReference>
<dbReference type="InterPro" id="IPR013324">
    <property type="entry name" value="RNA_pol_sigma_r3/r4-like"/>
</dbReference>
<dbReference type="InterPro" id="IPR013325">
    <property type="entry name" value="RNA_pol_sigma_r2"/>
</dbReference>
<dbReference type="SUPFAM" id="SSF88946">
    <property type="entry name" value="Sigma2 domain of RNA polymerase sigma factors"/>
    <property type="match status" value="1"/>
</dbReference>
<dbReference type="EMBL" id="JMKI01000037">
    <property type="protein sequence ID" value="KEJ91817.1"/>
    <property type="molecule type" value="Genomic_DNA"/>
</dbReference>
<protein>
    <submittedName>
        <fullName evidence="7">Flagellar biosynthesis protein FliA</fullName>
    </submittedName>
</protein>
<keyword evidence="8" id="KW-1185">Reference proteome</keyword>
<dbReference type="eggNOG" id="COG1191">
    <property type="taxonomic scope" value="Bacteria"/>
</dbReference>
<dbReference type="InterPro" id="IPR007627">
    <property type="entry name" value="RNA_pol_sigma70_r2"/>
</dbReference>
<evidence type="ECO:0000256" key="4">
    <source>
        <dbReference type="ARBA" id="ARBA00023125"/>
    </source>
</evidence>
<accession>A0A073J285</accession>
<gene>
    <name evidence="7" type="ORF">EH55_07550</name>
</gene>
<reference evidence="7 8" key="1">
    <citation type="submission" date="2014-04" db="EMBL/GenBank/DDBJ databases">
        <title>Draft Genome Sequence of Synergistes jonesii.</title>
        <authorList>
            <person name="Coil D.A."/>
            <person name="Eisen J.A."/>
            <person name="Holland-Moritz H.E."/>
        </authorList>
    </citation>
    <scope>NUCLEOTIDE SEQUENCE [LARGE SCALE GENOMIC DNA]</scope>
    <source>
        <strain evidence="7 8">78-1</strain>
    </source>
</reference>
<dbReference type="InterPro" id="IPR014284">
    <property type="entry name" value="RNA_pol_sigma-70_dom"/>
</dbReference>
<dbReference type="InterPro" id="IPR000943">
    <property type="entry name" value="RNA_pol_sigma70"/>
</dbReference>
<dbReference type="Gene3D" id="1.10.10.10">
    <property type="entry name" value="Winged helix-like DNA-binding domain superfamily/Winged helix DNA-binding domain"/>
    <property type="match status" value="1"/>
</dbReference>
<keyword evidence="5" id="KW-0804">Transcription</keyword>
<dbReference type="OrthoDB" id="2111981at2"/>
<dbReference type="InterPro" id="IPR050813">
    <property type="entry name" value="Sigma-70_Factor"/>
</dbReference>
<dbReference type="STRING" id="2754.EH55_07550"/>
<evidence type="ECO:0000256" key="2">
    <source>
        <dbReference type="ARBA" id="ARBA00023015"/>
    </source>
</evidence>
<organism evidence="7 8">
    <name type="scientific">Synergistes jonesii</name>
    <dbReference type="NCBI Taxonomy" id="2754"/>
    <lineage>
        <taxon>Bacteria</taxon>
        <taxon>Thermotogati</taxon>
        <taxon>Synergistota</taxon>
        <taxon>Synergistia</taxon>
        <taxon>Synergistales</taxon>
        <taxon>Synergistaceae</taxon>
        <taxon>Synergistes</taxon>
    </lineage>
</organism>
<keyword evidence="7" id="KW-0282">Flagellum</keyword>
<dbReference type="AlphaFoldDB" id="A0A073J285"/>
<dbReference type="InterPro" id="IPR036388">
    <property type="entry name" value="WH-like_DNA-bd_sf"/>
</dbReference>
<feature type="domain" description="RNA polymerase sigma-70 region 2" evidence="6">
    <location>
        <begin position="32"/>
        <end position="98"/>
    </location>
</feature>
<comment type="caution">
    <text evidence="7">The sequence shown here is derived from an EMBL/GenBank/DDBJ whole genome shotgun (WGS) entry which is preliminary data.</text>
</comment>
<keyword evidence="2" id="KW-0805">Transcription regulation</keyword>
<comment type="similarity">
    <text evidence="1">Belongs to the sigma-70 factor family.</text>
</comment>
<dbReference type="RefSeq" id="WP_037977186.1">
    <property type="nucleotide sequence ID" value="NZ_JAWRIX010000001.1"/>
</dbReference>
<name>A0A073J285_9BACT</name>
<evidence type="ECO:0000256" key="1">
    <source>
        <dbReference type="ARBA" id="ARBA00007788"/>
    </source>
</evidence>